<accession>A0A478FS68</accession>
<sequence>MNILQLIAAISGTTAVASTAVAGASLGGAFSNSRVSGENTRYLKQIIQWACHTFQLNQETLSDDSKKADADWHLNKSSGTHKPSKSDIEAMCTNLTENSKWIQHPNLKENELADQVSRLNNKFLEATLWSVLEYACISYEAMKEVEGSYRNTLSGGFGTSRDNAADMCSYVPKSEEYEKIKKKLIELNKKHREERNRLGLGEHGARGFYEPPSRI</sequence>
<evidence type="ECO:0000313" key="2">
    <source>
        <dbReference type="Proteomes" id="UP000324831"/>
    </source>
</evidence>
<name>A0A478FS68_9MOLU</name>
<reference evidence="1 2" key="1">
    <citation type="submission" date="2019-01" db="EMBL/GenBank/DDBJ databases">
        <title>Draft genome sequences of Candidatus Mycoplasma haemohominis SWG34-3 identified from a patient with pyrexia, anemia and liver dysfunction.</title>
        <authorList>
            <person name="Sekizuka T."/>
            <person name="Hattori N."/>
            <person name="Katano H."/>
            <person name="Takuma T."/>
            <person name="Ito T."/>
            <person name="Arai N."/>
            <person name="Yanai R."/>
            <person name="Ishii S."/>
            <person name="Miura Y."/>
            <person name="Tokunaga T."/>
            <person name="Watanabe H."/>
            <person name="Nomura N."/>
            <person name="Eguchi J."/>
            <person name="Arai T."/>
            <person name="Hasegawa H."/>
            <person name="Nakamaki T."/>
            <person name="Wakita T."/>
            <person name="Niki Y."/>
            <person name="Kuroda M."/>
        </authorList>
    </citation>
    <scope>NUCLEOTIDE SEQUENCE [LARGE SCALE GENOMIC DNA]</scope>
    <source>
        <strain evidence="1">SWG34-3</strain>
    </source>
</reference>
<protein>
    <submittedName>
        <fullName evidence="1">Uncharacterized protein</fullName>
    </submittedName>
</protein>
<dbReference type="EMBL" id="BIMN01000010">
    <property type="protein sequence ID" value="GCE64057.1"/>
    <property type="molecule type" value="Genomic_DNA"/>
</dbReference>
<proteinExistence type="predicted"/>
<dbReference type="Proteomes" id="UP000324831">
    <property type="component" value="Unassembled WGS sequence"/>
</dbReference>
<gene>
    <name evidence="1" type="ORF">MHSWG343_10650</name>
</gene>
<comment type="caution">
    <text evidence="1">The sequence shown here is derived from an EMBL/GenBank/DDBJ whole genome shotgun (WGS) entry which is preliminary data.</text>
</comment>
<organism evidence="1 2">
    <name type="scientific">Candidatus Mycoplasma haematohominis</name>
    <dbReference type="NCBI Taxonomy" id="1494318"/>
    <lineage>
        <taxon>Bacteria</taxon>
        <taxon>Bacillati</taxon>
        <taxon>Mycoplasmatota</taxon>
        <taxon>Mollicutes</taxon>
        <taxon>Mycoplasmataceae</taxon>
        <taxon>Mycoplasma</taxon>
    </lineage>
</organism>
<evidence type="ECO:0000313" key="1">
    <source>
        <dbReference type="EMBL" id="GCE64057.1"/>
    </source>
</evidence>
<dbReference type="AlphaFoldDB" id="A0A478FS68"/>